<evidence type="ECO:0000259" key="1">
    <source>
        <dbReference type="Pfam" id="PF01850"/>
    </source>
</evidence>
<proteinExistence type="predicted"/>
<dbReference type="AlphaFoldDB" id="A0A2T2WDF5"/>
<gene>
    <name evidence="2" type="ORF">C7B45_15745</name>
</gene>
<comment type="caution">
    <text evidence="2">The sequence shown here is derived from an EMBL/GenBank/DDBJ whole genome shotgun (WGS) entry which is preliminary data.</text>
</comment>
<evidence type="ECO:0000313" key="3">
    <source>
        <dbReference type="Proteomes" id="UP000241848"/>
    </source>
</evidence>
<dbReference type="CDD" id="cd09872">
    <property type="entry name" value="PIN_Sll0205-like"/>
    <property type="match status" value="1"/>
</dbReference>
<dbReference type="InterPro" id="IPR041705">
    <property type="entry name" value="PIN_Sll0205"/>
</dbReference>
<protein>
    <submittedName>
        <fullName evidence="2">PIN domain nuclease</fullName>
    </submittedName>
</protein>
<dbReference type="EMBL" id="PXYV01000073">
    <property type="protein sequence ID" value="PSR20263.1"/>
    <property type="molecule type" value="Genomic_DNA"/>
</dbReference>
<accession>A0A2T2WDF5</accession>
<dbReference type="PANTHER" id="PTHR36173:SF2">
    <property type="entry name" value="RIBONUCLEASE VAPC16"/>
    <property type="match status" value="1"/>
</dbReference>
<dbReference type="SUPFAM" id="SSF88723">
    <property type="entry name" value="PIN domain-like"/>
    <property type="match status" value="1"/>
</dbReference>
<dbReference type="InterPro" id="IPR052919">
    <property type="entry name" value="TA_system_RNase"/>
</dbReference>
<sequence length="130" mass="14447">MAIKVLLDTHVLLWALVEPDKLSPAATEIIEESQNTVVVSAASAWEVAIKFQLGRLPEARMVIEGYHNHLQTLRTLELAINSQHTIKAGTLNATHRDPFDRILAAQCLVEGLTIITKDHAFIEFGVPTIW</sequence>
<organism evidence="2 3">
    <name type="scientific">Sulfobacillus acidophilus</name>
    <dbReference type="NCBI Taxonomy" id="53633"/>
    <lineage>
        <taxon>Bacteria</taxon>
        <taxon>Bacillati</taxon>
        <taxon>Bacillota</taxon>
        <taxon>Clostridia</taxon>
        <taxon>Eubacteriales</taxon>
        <taxon>Clostridiales Family XVII. Incertae Sedis</taxon>
        <taxon>Sulfobacillus</taxon>
    </lineage>
</organism>
<dbReference type="PANTHER" id="PTHR36173">
    <property type="entry name" value="RIBONUCLEASE VAPC16-RELATED"/>
    <property type="match status" value="1"/>
</dbReference>
<dbReference type="Proteomes" id="UP000241848">
    <property type="component" value="Unassembled WGS sequence"/>
</dbReference>
<dbReference type="InterPro" id="IPR029060">
    <property type="entry name" value="PIN-like_dom_sf"/>
</dbReference>
<dbReference type="Pfam" id="PF01850">
    <property type="entry name" value="PIN"/>
    <property type="match status" value="1"/>
</dbReference>
<name>A0A2T2WDF5_9FIRM</name>
<feature type="domain" description="PIN" evidence="1">
    <location>
        <begin position="5"/>
        <end position="124"/>
    </location>
</feature>
<evidence type="ECO:0000313" key="2">
    <source>
        <dbReference type="EMBL" id="PSR20263.1"/>
    </source>
</evidence>
<reference evidence="2 3" key="1">
    <citation type="journal article" date="2014" name="BMC Genomics">
        <title>Comparison of environmental and isolate Sulfobacillus genomes reveals diverse carbon, sulfur, nitrogen, and hydrogen metabolisms.</title>
        <authorList>
            <person name="Justice N.B."/>
            <person name="Norman A."/>
            <person name="Brown C.T."/>
            <person name="Singh A."/>
            <person name="Thomas B.C."/>
            <person name="Banfield J.F."/>
        </authorList>
    </citation>
    <scope>NUCLEOTIDE SEQUENCE [LARGE SCALE GENOMIC DNA]</scope>
    <source>
        <strain evidence="2">AMDSBA3</strain>
    </source>
</reference>
<dbReference type="Gene3D" id="3.40.50.1010">
    <property type="entry name" value="5'-nuclease"/>
    <property type="match status" value="1"/>
</dbReference>
<dbReference type="InterPro" id="IPR002716">
    <property type="entry name" value="PIN_dom"/>
</dbReference>